<evidence type="ECO:0000313" key="2">
    <source>
        <dbReference type="Proteomes" id="UP000510721"/>
    </source>
</evidence>
<proteinExistence type="predicted"/>
<dbReference type="Proteomes" id="UP000510721">
    <property type="component" value="Plasmid pEmeITTGR7c"/>
</dbReference>
<gene>
    <name evidence="1" type="ORF">FKV68_27105</name>
</gene>
<sequence>MLKKSVVTLVAATVLSTAAVIPATAHHSTGAFYTDERVDVEGKVVEFLYVNPHGQLVIQDAAGAFWVGEMSSVLGLQRAGLTKAKLPVGTNIKINAQKSRDGSNRVFVRLIQKDGADVYKNEPEA</sequence>
<dbReference type="Pfam" id="PF19649">
    <property type="entry name" value="DUF6152"/>
    <property type="match status" value="1"/>
</dbReference>
<organism evidence="1 2">
    <name type="scientific">Sinorhizobium mexicanum</name>
    <dbReference type="NCBI Taxonomy" id="375549"/>
    <lineage>
        <taxon>Bacteria</taxon>
        <taxon>Pseudomonadati</taxon>
        <taxon>Pseudomonadota</taxon>
        <taxon>Alphaproteobacteria</taxon>
        <taxon>Hyphomicrobiales</taxon>
        <taxon>Rhizobiaceae</taxon>
        <taxon>Sinorhizobium/Ensifer group</taxon>
        <taxon>Sinorhizobium</taxon>
    </lineage>
</organism>
<reference evidence="1 2" key="1">
    <citation type="submission" date="2019-06" db="EMBL/GenBank/DDBJ databases">
        <title>Complete genome sequence of Ensifer mexicanus ITTG R7 isolated from nodules of Acacia angustissima (Mill.) Kuntze.</title>
        <authorList>
            <person name="Rincon-Rosales R."/>
            <person name="Rogel M.A."/>
            <person name="Guerrero G."/>
            <person name="Rincon-Molina C.I."/>
            <person name="Lopez-Lopez A."/>
            <person name="Martinez-Romero E."/>
        </authorList>
    </citation>
    <scope>NUCLEOTIDE SEQUENCE [LARGE SCALE GENOMIC DNA]</scope>
    <source>
        <strain evidence="1 2">ITTG R7</strain>
        <plasmid evidence="2">pemeittgr7c</plasmid>
    </source>
</reference>
<dbReference type="InterPro" id="IPR046150">
    <property type="entry name" value="DUF6152"/>
</dbReference>
<protein>
    <submittedName>
        <fullName evidence="1">Uncharacterized protein</fullName>
    </submittedName>
</protein>
<dbReference type="KEGG" id="emx:FKV68_27105"/>
<name>A0A859R686_9HYPH</name>
<dbReference type="EMBL" id="CP041241">
    <property type="protein sequence ID" value="QLL65038.1"/>
    <property type="molecule type" value="Genomic_DNA"/>
</dbReference>
<keyword evidence="2" id="KW-1185">Reference proteome</keyword>
<dbReference type="AlphaFoldDB" id="A0A859R686"/>
<keyword evidence="1" id="KW-0614">Plasmid</keyword>
<evidence type="ECO:0000313" key="1">
    <source>
        <dbReference type="EMBL" id="QLL65038.1"/>
    </source>
</evidence>
<geneLocation type="plasmid" evidence="2">
    <name>pemeittgr7c</name>
</geneLocation>
<accession>A0A859R686</accession>
<dbReference type="RefSeq" id="WP_180943502.1">
    <property type="nucleotide sequence ID" value="NZ_CP041241.1"/>
</dbReference>